<evidence type="ECO:0000259" key="26">
    <source>
        <dbReference type="PROSITE" id="PS51192"/>
    </source>
</evidence>
<dbReference type="GO" id="GO:0009411">
    <property type="term" value="P:response to UV"/>
    <property type="evidence" value="ECO:0007669"/>
    <property type="project" value="Ensembl"/>
</dbReference>
<evidence type="ECO:0000256" key="5">
    <source>
        <dbReference type="ARBA" id="ARBA00022722"/>
    </source>
</evidence>
<dbReference type="InterPro" id="IPR002711">
    <property type="entry name" value="HNH"/>
</dbReference>
<dbReference type="SMART" id="SM00487">
    <property type="entry name" value="DEXDc"/>
    <property type="match status" value="1"/>
</dbReference>
<comment type="subunit">
    <text evidence="19">Interacts (via PIP-box and RanBP2-type zinc finger) with PCNA (when PCNA is polyubiquitinated via 'Lys-63'-linked polyubiquitin).</text>
</comment>
<keyword evidence="9" id="KW-0227">DNA damage</keyword>
<dbReference type="SUPFAM" id="SSF52540">
    <property type="entry name" value="P-loop containing nucleoside triphosphate hydrolases"/>
    <property type="match status" value="2"/>
</dbReference>
<evidence type="ECO:0000256" key="2">
    <source>
        <dbReference type="ARBA" id="ARBA00004286"/>
    </source>
</evidence>
<reference evidence="28" key="2">
    <citation type="submission" date="2025-08" db="UniProtKB">
        <authorList>
            <consortium name="Ensembl"/>
        </authorList>
    </citation>
    <scope>IDENTIFICATION</scope>
</reference>
<evidence type="ECO:0000256" key="17">
    <source>
        <dbReference type="ARBA" id="ARBA00023268"/>
    </source>
</evidence>
<keyword evidence="5" id="KW-0540">Nuclease</keyword>
<keyword evidence="4" id="KW-0158">Chromosome</keyword>
<dbReference type="GeneTree" id="ENSGT00940000158559"/>
<evidence type="ECO:0000313" key="29">
    <source>
        <dbReference type="Proteomes" id="UP000694399"/>
    </source>
</evidence>
<keyword evidence="29" id="KW-1185">Reference proteome</keyword>
<dbReference type="GO" id="GO:0006281">
    <property type="term" value="P:DNA repair"/>
    <property type="evidence" value="ECO:0007669"/>
    <property type="project" value="UniProtKB-KW"/>
</dbReference>
<dbReference type="Ensembl" id="ENSPLOT00000010232.1">
    <property type="protein sequence ID" value="ENSPLOP00000009240.1"/>
    <property type="gene ID" value="ENSPLOG00000006791.1"/>
</dbReference>
<dbReference type="Pfam" id="PF00271">
    <property type="entry name" value="Helicase_C"/>
    <property type="match status" value="1"/>
</dbReference>
<evidence type="ECO:0000256" key="11">
    <source>
        <dbReference type="ARBA" id="ARBA00022801"/>
    </source>
</evidence>
<evidence type="ECO:0000256" key="16">
    <source>
        <dbReference type="ARBA" id="ARBA00023242"/>
    </source>
</evidence>
<dbReference type="PANTHER" id="PTHR45766:SF3">
    <property type="entry name" value="DNA ANNEALING HELICASE AND ENDONUCLEASE ZRANB3"/>
    <property type="match status" value="1"/>
</dbReference>
<evidence type="ECO:0000256" key="3">
    <source>
        <dbReference type="ARBA" id="ARBA00007025"/>
    </source>
</evidence>
<keyword evidence="13" id="KW-0862">Zinc</keyword>
<dbReference type="Pfam" id="PF00641">
    <property type="entry name" value="Zn_ribbon_RanBP"/>
    <property type="match status" value="1"/>
</dbReference>
<evidence type="ECO:0000256" key="14">
    <source>
        <dbReference type="ARBA" id="ARBA00022840"/>
    </source>
</evidence>
<keyword evidence="15" id="KW-0234">DNA repair</keyword>
<dbReference type="GO" id="GO:0070530">
    <property type="term" value="F:K63-linked polyubiquitin modification-dependent protein binding"/>
    <property type="evidence" value="ECO:0007669"/>
    <property type="project" value="Ensembl"/>
</dbReference>
<dbReference type="PROSITE" id="PS01358">
    <property type="entry name" value="ZF_RANBP2_1"/>
    <property type="match status" value="1"/>
</dbReference>
<dbReference type="InterPro" id="IPR049730">
    <property type="entry name" value="SNF2/RAD54-like_C"/>
</dbReference>
<dbReference type="InterPro" id="IPR014001">
    <property type="entry name" value="Helicase_ATP-bd"/>
</dbReference>
<feature type="compositionally biased region" description="Low complexity" evidence="24">
    <location>
        <begin position="597"/>
        <end position="608"/>
    </location>
</feature>
<dbReference type="SUPFAM" id="SSF90209">
    <property type="entry name" value="Ran binding protein zinc finger-like"/>
    <property type="match status" value="1"/>
</dbReference>
<dbReference type="InterPro" id="IPR038718">
    <property type="entry name" value="SNF2-like_sf"/>
</dbReference>
<dbReference type="GO" id="GO:0036310">
    <property type="term" value="F:ATP-dependent DNA/DNA annealing activity"/>
    <property type="evidence" value="ECO:0007669"/>
    <property type="project" value="Ensembl"/>
</dbReference>
<evidence type="ECO:0000313" key="28">
    <source>
        <dbReference type="Ensembl" id="ENSPLOP00000009240.1"/>
    </source>
</evidence>
<dbReference type="Pfam" id="PF00176">
    <property type="entry name" value="SNF2-rel_dom"/>
    <property type="match status" value="1"/>
</dbReference>
<evidence type="ECO:0000256" key="4">
    <source>
        <dbReference type="ARBA" id="ARBA00022454"/>
    </source>
</evidence>
<evidence type="ECO:0000256" key="18">
    <source>
        <dbReference type="ARBA" id="ARBA00056012"/>
    </source>
</evidence>
<gene>
    <name evidence="28" type="primary">ZRANB3</name>
</gene>
<comment type="similarity">
    <text evidence="3">Belongs to the SNF2/RAD54 helicase family.</text>
</comment>
<name>A0A8C8WXE4_PANLE</name>
<keyword evidence="10 23" id="KW-0863">Zinc-finger</keyword>
<feature type="region of interest" description="Disordered" evidence="24">
    <location>
        <begin position="650"/>
        <end position="694"/>
    </location>
</feature>
<evidence type="ECO:0000256" key="12">
    <source>
        <dbReference type="ARBA" id="ARBA00022806"/>
    </source>
</evidence>
<evidence type="ECO:0000256" key="13">
    <source>
        <dbReference type="ARBA" id="ARBA00022833"/>
    </source>
</evidence>
<protein>
    <recommendedName>
        <fullName evidence="20">DNA annealing helicase and endonuclease ZRANB3</fullName>
    </recommendedName>
    <alternativeName>
        <fullName evidence="21">Annealing helicase 2</fullName>
    </alternativeName>
    <alternativeName>
        <fullName evidence="22">Zinc finger Ran-binding domain-containing protein 3</fullName>
    </alternativeName>
</protein>
<dbReference type="AlphaFoldDB" id="A0A8C8WXE4"/>
<keyword evidence="16" id="KW-0539">Nucleus</keyword>
<dbReference type="InterPro" id="IPR000330">
    <property type="entry name" value="SNF2_N"/>
</dbReference>
<evidence type="ECO:0000259" key="25">
    <source>
        <dbReference type="PROSITE" id="PS50199"/>
    </source>
</evidence>
<proteinExistence type="inferred from homology"/>
<dbReference type="OMA" id="WRKVVLH"/>
<dbReference type="PROSITE" id="PS51192">
    <property type="entry name" value="HELICASE_ATP_BIND_1"/>
    <property type="match status" value="1"/>
</dbReference>
<comment type="subcellular location">
    <subcellularLocation>
        <location evidence="2">Chromosome</location>
    </subcellularLocation>
    <subcellularLocation>
        <location evidence="1">Nucleus</location>
    </subcellularLocation>
</comment>
<keyword evidence="11" id="KW-0378">Hydrolase</keyword>
<dbReference type="Proteomes" id="UP000694399">
    <property type="component" value="Chromosome C2"/>
</dbReference>
<evidence type="ECO:0000256" key="1">
    <source>
        <dbReference type="ARBA" id="ARBA00004123"/>
    </source>
</evidence>
<evidence type="ECO:0000256" key="7">
    <source>
        <dbReference type="ARBA" id="ARBA00022741"/>
    </source>
</evidence>
<dbReference type="Gene3D" id="2.30.30.380">
    <property type="entry name" value="Zn-finger domain of Sec23/24"/>
    <property type="match status" value="1"/>
</dbReference>
<evidence type="ECO:0000256" key="9">
    <source>
        <dbReference type="ARBA" id="ARBA00022763"/>
    </source>
</evidence>
<evidence type="ECO:0000256" key="24">
    <source>
        <dbReference type="SAM" id="MobiDB-lite"/>
    </source>
</evidence>
<feature type="compositionally biased region" description="Basic and acidic residues" evidence="24">
    <location>
        <begin position="657"/>
        <end position="668"/>
    </location>
</feature>
<dbReference type="Gene3D" id="1.10.30.50">
    <property type="match status" value="1"/>
</dbReference>
<evidence type="ECO:0000256" key="6">
    <source>
        <dbReference type="ARBA" id="ARBA00022723"/>
    </source>
</evidence>
<dbReference type="PANTHER" id="PTHR45766">
    <property type="entry name" value="DNA ANNEALING HELICASE AND ENDONUCLEASE ZRANB3 FAMILY MEMBER"/>
    <property type="match status" value="1"/>
</dbReference>
<dbReference type="InterPro" id="IPR027417">
    <property type="entry name" value="P-loop_NTPase"/>
</dbReference>
<reference evidence="28" key="1">
    <citation type="journal article" date="2019" name="bioRxiv">
        <title>Long live the king: chromosome-level assembly of the lion (Panthera leo) using linked-read, Hi-C, and long read data.</title>
        <authorList>
            <person name="Armstrong E.E."/>
            <person name="Taylor R.W."/>
            <person name="Miller D.E."/>
            <person name="Kaelin C."/>
            <person name="Barsh G."/>
            <person name="Hadly E.A."/>
            <person name="Petrov D."/>
        </authorList>
    </citation>
    <scope>NUCLEOTIDE SEQUENCE [LARGE SCALE GENOMIC DNA]</scope>
</reference>
<keyword evidence="12" id="KW-0347">Helicase</keyword>
<dbReference type="GO" id="GO:0043596">
    <property type="term" value="C:nuclear replication fork"/>
    <property type="evidence" value="ECO:0007669"/>
    <property type="project" value="Ensembl"/>
</dbReference>
<keyword evidence="8" id="KW-0255">Endonuclease</keyword>
<sequence>MPRVHKIKKSLPPQNSCLTNESYKQLDFLPDKLRAKLLPFQKDGIAFALRRDGRCMVADEMGLGKTIQAIAIAYFYKEEWPLLIVVPSSLRYPWTEEMEKWIPELSPEDISVIQNKTDIGRISTSKVTILGYGLLTTDAETLICALNNQNFKVVIVDESHYMKSRNATRSKILLPIVQTAKRAILLTGTPALGRPEELFMQIEALFPQKFGTWTEYAKRYCNAHVRFFGKRPQWDYRGASNLNELHHLLSDIMIRRLKTDVLTQLPPKVRQRIPFDLPSAAAKELNTSFEEWEKLMRAPNSGATETVMGLITRMFKQTAIAKAGAVKDYIKMMLQNDSLKFLVFAHHLSMLQACTEAVIENKTRYIRIDGSVPSSERIHLVNQFQKDPDTRVAILSIQAAGQGLTFTAATHVVFAELYWDPGHIKQAEDRAHRIGQCSSVNIHYLVANGTLDTLMWGMLNRKTQVTGSTLNGRKEQLQAEEGDKEKWDFLQFAEAWTPNESCEELRNEILFTHFEKEKQHDIRSFFSPKPKKRQLVTSCDESGIFQEKNTVVSANPGKIATRHIMDYESNFEPEGKRLKLVTANDHHSAPEEKPSWPRQTTAPAQETTPPLPGKGWQCGLCTYINNSTLPYCEICENPRGGAVLQIDSLGDTQDTNENGKGDPQKDTYNKAGTSSDCEKQGLTPSEPKPLAESKEEIAKIEREDGLTPQPGDEQLKIPDSLPVYDTLMFCASKNTDRIHLYTKDGNQMNCNFIPLDIKLDLWEDLPASFQLKHNRSLILRFVREWSSLTAMKQKIIRKSGQLFCSPILALEEITKQQTKQNSTKRYITKEDVAVASLDKVKNDGGHVRLITKESRPQDPSTKKFLDDGVCVPYLNPCIAQADLAVKPSISKGYLQAVDNAGNPLCLRCQQPTCQTKQECKVNAWESRFCSLKCQEEFWIRSNNNYLRAKVFEIEHGVCQLCNLNAQELFLRLRDAPKSQRKTLLDITWISKLPLEQLNEMIRNPGEGHFWQVDHIKPVSGGGGQCSLDNLQTLCTVCHKERTARQAKERSQGRRQSLASKHGSDITRFLVKK</sequence>
<feature type="domain" description="RanBP2-type" evidence="25">
    <location>
        <begin position="611"/>
        <end position="641"/>
    </location>
</feature>
<organism evidence="28 29">
    <name type="scientific">Panthera leo</name>
    <name type="common">Lion</name>
    <dbReference type="NCBI Taxonomy" id="9689"/>
    <lineage>
        <taxon>Eukaryota</taxon>
        <taxon>Metazoa</taxon>
        <taxon>Chordata</taxon>
        <taxon>Craniata</taxon>
        <taxon>Vertebrata</taxon>
        <taxon>Euteleostomi</taxon>
        <taxon>Mammalia</taxon>
        <taxon>Eutheria</taxon>
        <taxon>Laurasiatheria</taxon>
        <taxon>Carnivora</taxon>
        <taxon>Feliformia</taxon>
        <taxon>Felidae</taxon>
        <taxon>Pantherinae</taxon>
        <taxon>Panthera</taxon>
    </lineage>
</organism>
<keyword evidence="6" id="KW-0479">Metal-binding</keyword>
<feature type="region of interest" description="Disordered" evidence="24">
    <location>
        <begin position="583"/>
        <end position="612"/>
    </location>
</feature>
<dbReference type="Pfam" id="PF01844">
    <property type="entry name" value="HNH"/>
    <property type="match status" value="1"/>
</dbReference>
<comment type="function">
    <text evidence="18">DNA annealing helicase and endonuclease required to maintain genome stability at stalled or collapsed replication forks by facilitating fork restart and limiting inappropriate recombination that could occur during template switching events. Recruited to the sites of stalled DNA replication by polyubiquitinated PCNA and acts as a structure-specific endonuclease that cleaves the replication fork D-loop intermediate, generating an accessible 3'-OH group in the template of the leading strand, which is amenable to extension by DNA polymerase. In addition to endonuclease activity, also catalyzes the fork regression via annealing helicase activity in order to prevent disintegration of the replication fork and the formation of double-strand breaks.</text>
</comment>
<keyword evidence="7" id="KW-0547">Nucleotide-binding</keyword>
<dbReference type="GO" id="GO:0004386">
    <property type="term" value="F:helicase activity"/>
    <property type="evidence" value="ECO:0007669"/>
    <property type="project" value="UniProtKB-KW"/>
</dbReference>
<feature type="domain" description="Helicase ATP-binding" evidence="26">
    <location>
        <begin position="46"/>
        <end position="208"/>
    </location>
</feature>
<dbReference type="Gene3D" id="3.40.50.300">
    <property type="entry name" value="P-loop containing nucleotide triphosphate hydrolases"/>
    <property type="match status" value="1"/>
</dbReference>
<dbReference type="SMART" id="SM00490">
    <property type="entry name" value="HELICc"/>
    <property type="match status" value="1"/>
</dbReference>
<dbReference type="GO" id="GO:0071932">
    <property type="term" value="P:replication fork reversal"/>
    <property type="evidence" value="ECO:0007669"/>
    <property type="project" value="Ensembl"/>
</dbReference>
<dbReference type="FunFam" id="3.40.50.10810:FF:000024">
    <property type="entry name" value="DNA annealing helicase and endonuclease ZRANB3"/>
    <property type="match status" value="1"/>
</dbReference>
<dbReference type="GO" id="GO:0016787">
    <property type="term" value="F:hydrolase activity"/>
    <property type="evidence" value="ECO:0007669"/>
    <property type="project" value="UniProtKB-KW"/>
</dbReference>
<feature type="region of interest" description="Disordered" evidence="24">
    <location>
        <begin position="1045"/>
        <end position="1072"/>
    </location>
</feature>
<evidence type="ECO:0000256" key="19">
    <source>
        <dbReference type="ARBA" id="ARBA00064431"/>
    </source>
</evidence>
<dbReference type="CDD" id="cd18793">
    <property type="entry name" value="SF2_C_SNF"/>
    <property type="match status" value="1"/>
</dbReference>
<dbReference type="SMART" id="SM00547">
    <property type="entry name" value="ZnF_RBZ"/>
    <property type="match status" value="1"/>
</dbReference>
<keyword evidence="14" id="KW-0067">ATP-binding</keyword>
<evidence type="ECO:0000259" key="27">
    <source>
        <dbReference type="PROSITE" id="PS51194"/>
    </source>
</evidence>
<dbReference type="InterPro" id="IPR036443">
    <property type="entry name" value="Znf_RanBP2_sf"/>
</dbReference>
<feature type="compositionally biased region" description="Basic and acidic residues" evidence="24">
    <location>
        <begin position="584"/>
        <end position="595"/>
    </location>
</feature>
<dbReference type="InterPro" id="IPR001650">
    <property type="entry name" value="Helicase_C-like"/>
</dbReference>
<dbReference type="PROSITE" id="PS51194">
    <property type="entry name" value="HELICASE_CTER"/>
    <property type="match status" value="1"/>
</dbReference>
<dbReference type="CDD" id="cd00085">
    <property type="entry name" value="HNHc"/>
    <property type="match status" value="1"/>
</dbReference>
<evidence type="ECO:0000256" key="15">
    <source>
        <dbReference type="ARBA" id="ARBA00023204"/>
    </source>
</evidence>
<evidence type="ECO:0000256" key="22">
    <source>
        <dbReference type="ARBA" id="ARBA00084025"/>
    </source>
</evidence>
<dbReference type="Gene3D" id="3.40.50.10810">
    <property type="entry name" value="Tandem AAA-ATPase domain"/>
    <property type="match status" value="1"/>
</dbReference>
<dbReference type="FunFam" id="3.40.50.300:FF:000788">
    <property type="entry name" value="DNA annealing helicase and endonuclease ZRANB3"/>
    <property type="match status" value="1"/>
</dbReference>
<accession>A0A8C8WXE4</accession>
<dbReference type="GO" id="GO:0005524">
    <property type="term" value="F:ATP binding"/>
    <property type="evidence" value="ECO:0007669"/>
    <property type="project" value="UniProtKB-KW"/>
</dbReference>
<evidence type="ECO:0000256" key="8">
    <source>
        <dbReference type="ARBA" id="ARBA00022759"/>
    </source>
</evidence>
<evidence type="ECO:0000256" key="20">
    <source>
        <dbReference type="ARBA" id="ARBA00070176"/>
    </source>
</evidence>
<dbReference type="GO" id="GO:0004520">
    <property type="term" value="F:DNA endonuclease activity"/>
    <property type="evidence" value="ECO:0007669"/>
    <property type="project" value="Ensembl"/>
</dbReference>
<dbReference type="GO" id="GO:0005654">
    <property type="term" value="C:nucleoplasm"/>
    <property type="evidence" value="ECO:0007669"/>
    <property type="project" value="Ensembl"/>
</dbReference>
<dbReference type="GO" id="GO:0008270">
    <property type="term" value="F:zinc ion binding"/>
    <property type="evidence" value="ECO:0007669"/>
    <property type="project" value="UniProtKB-KW"/>
</dbReference>
<keyword evidence="17" id="KW-0511">Multifunctional enzyme</keyword>
<dbReference type="FunFam" id="2.30.30.380:FF:000011">
    <property type="entry name" value="Zinc finger RANBP2-type containing 3"/>
    <property type="match status" value="1"/>
</dbReference>
<dbReference type="InterPro" id="IPR001876">
    <property type="entry name" value="Znf_RanBP2"/>
</dbReference>
<dbReference type="SMART" id="SM00507">
    <property type="entry name" value="HNHc"/>
    <property type="match status" value="1"/>
</dbReference>
<reference evidence="28" key="3">
    <citation type="submission" date="2025-09" db="UniProtKB">
        <authorList>
            <consortium name="Ensembl"/>
        </authorList>
    </citation>
    <scope>IDENTIFICATION</scope>
</reference>
<dbReference type="CDD" id="cd18010">
    <property type="entry name" value="DEXHc_HARP_SMARCAL1"/>
    <property type="match status" value="1"/>
</dbReference>
<evidence type="ECO:0000256" key="23">
    <source>
        <dbReference type="PROSITE-ProRule" id="PRU00322"/>
    </source>
</evidence>
<feature type="domain" description="Helicase C-terminal" evidence="27">
    <location>
        <begin position="325"/>
        <end position="481"/>
    </location>
</feature>
<dbReference type="PROSITE" id="PS50199">
    <property type="entry name" value="ZF_RANBP2_2"/>
    <property type="match status" value="1"/>
</dbReference>
<dbReference type="InterPro" id="IPR003615">
    <property type="entry name" value="HNH_nuc"/>
</dbReference>
<evidence type="ECO:0000256" key="10">
    <source>
        <dbReference type="ARBA" id="ARBA00022771"/>
    </source>
</evidence>
<evidence type="ECO:0000256" key="21">
    <source>
        <dbReference type="ARBA" id="ARBA00082898"/>
    </source>
</evidence>